<dbReference type="GO" id="GO:0010629">
    <property type="term" value="P:negative regulation of gene expression"/>
    <property type="evidence" value="ECO:0007669"/>
    <property type="project" value="TreeGrafter"/>
</dbReference>
<dbReference type="RefSeq" id="XP_023690722.1">
    <property type="nucleotide sequence ID" value="XM_023834954.2"/>
</dbReference>
<evidence type="ECO:0000256" key="9">
    <source>
        <dbReference type="ARBA" id="ARBA00022723"/>
    </source>
</evidence>
<dbReference type="AlphaFoldDB" id="A0A3B3SB31"/>
<dbReference type="GO" id="GO:0140947">
    <property type="term" value="F:histone H3K9me2 methyltransferase activity"/>
    <property type="evidence" value="ECO:0007669"/>
    <property type="project" value="UniProtKB-EC"/>
</dbReference>
<dbReference type="InterPro" id="IPR003616">
    <property type="entry name" value="Post-SET_dom"/>
</dbReference>
<protein>
    <recommendedName>
        <fullName evidence="16">Histone-lysine N-methyltransferase SETDB2</fullName>
        <ecNumber evidence="15">2.1.1.366</ecNumber>
    </recommendedName>
    <alternativeName>
        <fullName evidence="17">SET domain bifurcated 2</fullName>
    </alternativeName>
</protein>
<dbReference type="InterPro" id="IPR001739">
    <property type="entry name" value="Methyl_CpG_DNA-bd"/>
</dbReference>
<evidence type="ECO:0000256" key="8">
    <source>
        <dbReference type="ARBA" id="ARBA00022691"/>
    </source>
</evidence>
<dbReference type="Pfam" id="PF01429">
    <property type="entry name" value="MBD"/>
    <property type="match status" value="1"/>
</dbReference>
<feature type="region of interest" description="Disordered" evidence="19">
    <location>
        <begin position="476"/>
        <end position="507"/>
    </location>
</feature>
<evidence type="ECO:0000256" key="16">
    <source>
        <dbReference type="ARBA" id="ARBA00040299"/>
    </source>
</evidence>
<dbReference type="InterPro" id="IPR001214">
    <property type="entry name" value="SET_dom"/>
</dbReference>
<dbReference type="OrthoDB" id="5792673at2759"/>
<evidence type="ECO:0000256" key="14">
    <source>
        <dbReference type="ARBA" id="ARBA00023306"/>
    </source>
</evidence>
<evidence type="ECO:0000259" key="21">
    <source>
        <dbReference type="PROSITE" id="PS50867"/>
    </source>
</evidence>
<evidence type="ECO:0000313" key="23">
    <source>
        <dbReference type="Ensembl" id="ENSPKIP00000027952.1"/>
    </source>
</evidence>
<evidence type="ECO:0000256" key="15">
    <source>
        <dbReference type="ARBA" id="ARBA00039052"/>
    </source>
</evidence>
<organism evidence="23 24">
    <name type="scientific">Paramormyrops kingsleyae</name>
    <dbReference type="NCBI Taxonomy" id="1676925"/>
    <lineage>
        <taxon>Eukaryota</taxon>
        <taxon>Metazoa</taxon>
        <taxon>Chordata</taxon>
        <taxon>Craniata</taxon>
        <taxon>Vertebrata</taxon>
        <taxon>Euteleostomi</taxon>
        <taxon>Actinopterygii</taxon>
        <taxon>Neopterygii</taxon>
        <taxon>Teleostei</taxon>
        <taxon>Osteoglossocephala</taxon>
        <taxon>Osteoglossomorpha</taxon>
        <taxon>Osteoglossiformes</taxon>
        <taxon>Mormyridae</taxon>
        <taxon>Paramormyrops</taxon>
    </lineage>
</organism>
<evidence type="ECO:0000256" key="1">
    <source>
        <dbReference type="ARBA" id="ARBA00004123"/>
    </source>
</evidence>
<comment type="subcellular location">
    <subcellularLocation>
        <location evidence="2">Chromosome</location>
    </subcellularLocation>
    <subcellularLocation>
        <location evidence="1">Nucleus</location>
    </subcellularLocation>
</comment>
<reference evidence="23" key="1">
    <citation type="submission" date="2025-08" db="UniProtKB">
        <authorList>
            <consortium name="Ensembl"/>
        </authorList>
    </citation>
    <scope>IDENTIFICATION</scope>
</reference>
<keyword evidence="13" id="KW-0539">Nucleus</keyword>
<name>A0A3B3SB31_9TELE</name>
<reference evidence="23" key="2">
    <citation type="submission" date="2025-09" db="UniProtKB">
        <authorList>
            <consortium name="Ensembl"/>
        </authorList>
    </citation>
    <scope>IDENTIFICATION</scope>
</reference>
<keyword evidence="24" id="KW-1185">Reference proteome</keyword>
<dbReference type="PROSITE" id="PS50868">
    <property type="entry name" value="POST_SET"/>
    <property type="match status" value="1"/>
</dbReference>
<keyword evidence="12" id="KW-0156">Chromatin regulator</keyword>
<dbReference type="GO" id="GO:0003677">
    <property type="term" value="F:DNA binding"/>
    <property type="evidence" value="ECO:0007669"/>
    <property type="project" value="InterPro"/>
</dbReference>
<evidence type="ECO:0000256" key="19">
    <source>
        <dbReference type="SAM" id="MobiDB-lite"/>
    </source>
</evidence>
<dbReference type="PANTHER" id="PTHR46024:SF3">
    <property type="entry name" value="HISTONE-LYSINE N-METHYLTRANSFERASE SETDB2"/>
    <property type="match status" value="1"/>
</dbReference>
<keyword evidence="9" id="KW-0479">Metal-binding</keyword>
<dbReference type="GeneTree" id="ENSGT00940000158209"/>
<dbReference type="Ensembl" id="ENSPKIT00000008726.1">
    <property type="protein sequence ID" value="ENSPKIP00000027952.1"/>
    <property type="gene ID" value="ENSPKIG00000009795.1"/>
</dbReference>
<dbReference type="GO" id="GO:0005694">
    <property type="term" value="C:chromosome"/>
    <property type="evidence" value="ECO:0007669"/>
    <property type="project" value="UniProtKB-SubCell"/>
</dbReference>
<dbReference type="STRING" id="1676925.ENSPKIP00000027952"/>
<dbReference type="RefSeq" id="XP_072573949.1">
    <property type="nucleotide sequence ID" value="XM_072717848.1"/>
</dbReference>
<evidence type="ECO:0000256" key="12">
    <source>
        <dbReference type="ARBA" id="ARBA00022853"/>
    </source>
</evidence>
<dbReference type="PROSITE" id="PS50867">
    <property type="entry name" value="PRE_SET"/>
    <property type="match status" value="1"/>
</dbReference>
<evidence type="ECO:0000259" key="22">
    <source>
        <dbReference type="PROSITE" id="PS50868"/>
    </source>
</evidence>
<evidence type="ECO:0000256" key="17">
    <source>
        <dbReference type="ARBA" id="ARBA00042995"/>
    </source>
</evidence>
<dbReference type="InterPro" id="IPR016177">
    <property type="entry name" value="DNA-bd_dom_sf"/>
</dbReference>
<dbReference type="SMART" id="SM00468">
    <property type="entry name" value="PreSET"/>
    <property type="match status" value="1"/>
</dbReference>
<dbReference type="CTD" id="83852"/>
<comment type="catalytic activity">
    <reaction evidence="18">
        <text>N(6),N(6)-dimethyl-L-lysyl(9)-[histone H3] + S-adenosyl-L-methionine = N(6),N(6),N(6)-trimethyl-L-lysyl(9)-[histone H3] + S-adenosyl-L-homocysteine + H(+)</text>
        <dbReference type="Rhea" id="RHEA:60288"/>
        <dbReference type="Rhea" id="RHEA-COMP:15538"/>
        <dbReference type="Rhea" id="RHEA-COMP:15541"/>
        <dbReference type="ChEBI" id="CHEBI:15378"/>
        <dbReference type="ChEBI" id="CHEBI:57856"/>
        <dbReference type="ChEBI" id="CHEBI:59789"/>
        <dbReference type="ChEBI" id="CHEBI:61961"/>
        <dbReference type="ChEBI" id="CHEBI:61976"/>
        <dbReference type="EC" id="2.1.1.366"/>
    </reaction>
</comment>
<evidence type="ECO:0000313" key="24">
    <source>
        <dbReference type="Proteomes" id="UP000261540"/>
    </source>
</evidence>
<dbReference type="Pfam" id="PF00856">
    <property type="entry name" value="SET"/>
    <property type="match status" value="1"/>
</dbReference>
<dbReference type="SUPFAM" id="SSF82199">
    <property type="entry name" value="SET domain"/>
    <property type="match status" value="1"/>
</dbReference>
<dbReference type="GO" id="GO:0070828">
    <property type="term" value="P:heterochromatin organization"/>
    <property type="evidence" value="ECO:0007669"/>
    <property type="project" value="TreeGrafter"/>
</dbReference>
<evidence type="ECO:0000259" key="20">
    <source>
        <dbReference type="PROSITE" id="PS50280"/>
    </source>
</evidence>
<keyword evidence="14" id="KW-0131">Cell cycle</keyword>
<evidence type="ECO:0000256" key="18">
    <source>
        <dbReference type="ARBA" id="ARBA00049087"/>
    </source>
</evidence>
<evidence type="ECO:0000256" key="11">
    <source>
        <dbReference type="ARBA" id="ARBA00022833"/>
    </source>
</evidence>
<dbReference type="InterPro" id="IPR046341">
    <property type="entry name" value="SET_dom_sf"/>
</dbReference>
<evidence type="ECO:0000256" key="2">
    <source>
        <dbReference type="ARBA" id="ARBA00004286"/>
    </source>
</evidence>
<evidence type="ECO:0000256" key="5">
    <source>
        <dbReference type="ARBA" id="ARBA00022603"/>
    </source>
</evidence>
<keyword evidence="4" id="KW-0217">Developmental protein</keyword>
<dbReference type="SMART" id="SM00317">
    <property type="entry name" value="SET"/>
    <property type="match status" value="1"/>
</dbReference>
<dbReference type="GO" id="GO:0008270">
    <property type="term" value="F:zinc ion binding"/>
    <property type="evidence" value="ECO:0007669"/>
    <property type="project" value="InterPro"/>
</dbReference>
<feature type="domain" description="Post-SET" evidence="22">
    <location>
        <begin position="600"/>
        <end position="616"/>
    </location>
</feature>
<dbReference type="KEGG" id="pki:111855700"/>
<dbReference type="GO" id="GO:0032259">
    <property type="term" value="P:methylation"/>
    <property type="evidence" value="ECO:0007669"/>
    <property type="project" value="UniProtKB-KW"/>
</dbReference>
<dbReference type="GO" id="GO:0005634">
    <property type="term" value="C:nucleus"/>
    <property type="evidence" value="ECO:0007669"/>
    <property type="project" value="UniProtKB-SubCell"/>
</dbReference>
<proteinExistence type="predicted"/>
<keyword evidence="7" id="KW-0808">Transferase</keyword>
<sequence length="616" mass="68372">MKMEFESPEVAKAKEFWRRVNVDHVFSELTGYLNKMRDMIKSDAATDREYVWSMTMVVESQILPLDNEIEEVIINSDMLPASPTQIDCSLPTVKEGAESECEAGNLKLEWSSRMKGEEFGSDTHLVPAFPPFSEDPTGFIIAPLAVQSPFHPHDCTRACLPNLPPNIDLFLGDNPLKVPILCQFQRLNAMPDESEAAEPDVVYKAPCGRAMRGPDDVLHFLRETCSDGILRLDNFSFSSSVLLARSCDLEVGGLLEADLSKGAELTAVQLYNEVDGERPADFRYRKDRWPHGCFVGPTPTYSACCDCKDGCVDVATCDCLRLTLRSGEAAALGHAGMPVPYTHRRLLNPVPSGIYECGPWCGCDSDRCQNHLVQDGLRVRLQVFRTQDRGWGVRCRDDLDSGTFVCTYAGILWAGPTASSFPSKRKREELPSDDEVEVIEEWKVPPEEFGTQLDASCPASPNSHVPMIQGPASLSPLVLDEESRKVTDKGTRTSPGKGELKETGVSPTPCAVHRDEDAGRCKGLWEDSEEHLFYMDATEEGNVARFLNHSCQPNLFVQNVFIESHKRTYPTVAFFTCREVKAGTELTWKYSYKPGSLPEQEVPCQCGSKSCQGAII</sequence>
<dbReference type="Pfam" id="PF05033">
    <property type="entry name" value="Pre-SET"/>
    <property type="match status" value="1"/>
</dbReference>
<dbReference type="InterPro" id="IPR007728">
    <property type="entry name" value="Pre-SET_dom"/>
</dbReference>
<evidence type="ECO:0000256" key="4">
    <source>
        <dbReference type="ARBA" id="ARBA00022473"/>
    </source>
</evidence>
<dbReference type="PROSITE" id="PS50280">
    <property type="entry name" value="SET"/>
    <property type="match status" value="1"/>
</dbReference>
<evidence type="ECO:0000256" key="6">
    <source>
        <dbReference type="ARBA" id="ARBA00022618"/>
    </source>
</evidence>
<evidence type="ECO:0000256" key="13">
    <source>
        <dbReference type="ARBA" id="ARBA00023242"/>
    </source>
</evidence>
<keyword evidence="10" id="KW-0498">Mitosis</keyword>
<dbReference type="EC" id="2.1.1.366" evidence="15"/>
<keyword evidence="8" id="KW-0949">S-adenosyl-L-methionine</keyword>
<evidence type="ECO:0000256" key="10">
    <source>
        <dbReference type="ARBA" id="ARBA00022776"/>
    </source>
</evidence>
<feature type="domain" description="Pre-SET" evidence="21">
    <location>
        <begin position="303"/>
        <end position="376"/>
    </location>
</feature>
<dbReference type="SUPFAM" id="SSF54171">
    <property type="entry name" value="DNA-binding domain"/>
    <property type="match status" value="1"/>
</dbReference>
<dbReference type="GO" id="GO:0051301">
    <property type="term" value="P:cell division"/>
    <property type="evidence" value="ECO:0007669"/>
    <property type="project" value="UniProtKB-KW"/>
</dbReference>
<dbReference type="GeneID" id="111855700"/>
<dbReference type="Proteomes" id="UP000261540">
    <property type="component" value="Unplaced"/>
</dbReference>
<dbReference type="SMART" id="SM00391">
    <property type="entry name" value="MBD"/>
    <property type="match status" value="1"/>
</dbReference>
<dbReference type="RefSeq" id="XP_023690715.1">
    <property type="nucleotide sequence ID" value="XM_023834947.2"/>
</dbReference>
<keyword evidence="6" id="KW-0132">Cell division</keyword>
<feature type="compositionally biased region" description="Basic and acidic residues" evidence="19">
    <location>
        <begin position="481"/>
        <end position="491"/>
    </location>
</feature>
<feature type="domain" description="SET" evidence="20">
    <location>
        <begin position="379"/>
        <end position="591"/>
    </location>
</feature>
<dbReference type="InterPro" id="IPR051516">
    <property type="entry name" value="SETDB_methyltransferase"/>
</dbReference>
<dbReference type="PANTHER" id="PTHR46024">
    <property type="entry name" value="HISTONE-LYSINE N-METHYLTRANSFERASE EGGLESS"/>
    <property type="match status" value="1"/>
</dbReference>
<keyword evidence="5" id="KW-0489">Methyltransferase</keyword>
<keyword evidence="3" id="KW-0158">Chromosome</keyword>
<evidence type="ECO:0000256" key="3">
    <source>
        <dbReference type="ARBA" id="ARBA00022454"/>
    </source>
</evidence>
<accession>A0A3B3SB31</accession>
<evidence type="ECO:0000256" key="7">
    <source>
        <dbReference type="ARBA" id="ARBA00022679"/>
    </source>
</evidence>
<dbReference type="Gene3D" id="2.170.270.10">
    <property type="entry name" value="SET domain"/>
    <property type="match status" value="2"/>
</dbReference>
<keyword evidence="11" id="KW-0862">Zinc</keyword>